<dbReference type="InterPro" id="IPR003594">
    <property type="entry name" value="HATPase_dom"/>
</dbReference>
<accession>A0A316A4D5</accession>
<dbReference type="Proteomes" id="UP000245469">
    <property type="component" value="Unassembled WGS sequence"/>
</dbReference>
<keyword evidence="1" id="KW-0418">Kinase</keyword>
<dbReference type="EMBL" id="QGDQ01000020">
    <property type="protein sequence ID" value="PWJ51800.1"/>
    <property type="molecule type" value="Genomic_DNA"/>
</dbReference>
<organism evidence="3 4">
    <name type="scientific">Quadrisphaera granulorum</name>
    <dbReference type="NCBI Taxonomy" id="317664"/>
    <lineage>
        <taxon>Bacteria</taxon>
        <taxon>Bacillati</taxon>
        <taxon>Actinomycetota</taxon>
        <taxon>Actinomycetes</taxon>
        <taxon>Kineosporiales</taxon>
        <taxon>Kineosporiaceae</taxon>
        <taxon>Quadrisphaera</taxon>
    </lineage>
</organism>
<dbReference type="CDD" id="cd16936">
    <property type="entry name" value="HATPase_RsbW-like"/>
    <property type="match status" value="1"/>
</dbReference>
<proteinExistence type="predicted"/>
<dbReference type="Gene3D" id="3.30.565.10">
    <property type="entry name" value="Histidine kinase-like ATPase, C-terminal domain"/>
    <property type="match status" value="1"/>
</dbReference>
<sequence length="162" mass="16895">MRVRLPKDTRAPLLARAFVRKELGVLCTPEARDRVELLASELVTNAVVHAGSLVTMDLELESDGSVLVEVADGSPAHPVLRDAGLLEESGRGLELVDKLSVEWGVRDGGLREVEPAPAAASAVPSASAPAPGPSLPGPLAALLGGRVPRQATGKVVWFRVSS</sequence>
<dbReference type="PANTHER" id="PTHR35526:SF3">
    <property type="entry name" value="ANTI-SIGMA-F FACTOR RSBW"/>
    <property type="match status" value="1"/>
</dbReference>
<evidence type="ECO:0000259" key="2">
    <source>
        <dbReference type="Pfam" id="PF13581"/>
    </source>
</evidence>
<keyword evidence="4" id="KW-1185">Reference proteome</keyword>
<evidence type="ECO:0000313" key="4">
    <source>
        <dbReference type="Proteomes" id="UP000245469"/>
    </source>
</evidence>
<evidence type="ECO:0000256" key="1">
    <source>
        <dbReference type="ARBA" id="ARBA00022527"/>
    </source>
</evidence>
<feature type="domain" description="Histidine kinase/HSP90-like ATPase" evidence="2">
    <location>
        <begin position="15"/>
        <end position="105"/>
    </location>
</feature>
<evidence type="ECO:0000313" key="3">
    <source>
        <dbReference type="EMBL" id="PWJ51800.1"/>
    </source>
</evidence>
<dbReference type="PANTHER" id="PTHR35526">
    <property type="entry name" value="ANTI-SIGMA-F FACTOR RSBW-RELATED"/>
    <property type="match status" value="1"/>
</dbReference>
<keyword evidence="1" id="KW-0808">Transferase</keyword>
<name>A0A316A4D5_9ACTN</name>
<gene>
    <name evidence="3" type="ORF">BXY45_12078</name>
</gene>
<reference evidence="3 4" key="1">
    <citation type="submission" date="2018-03" db="EMBL/GenBank/DDBJ databases">
        <title>Genomic Encyclopedia of Archaeal and Bacterial Type Strains, Phase II (KMG-II): from individual species to whole genera.</title>
        <authorList>
            <person name="Goeker M."/>
        </authorList>
    </citation>
    <scope>NUCLEOTIDE SEQUENCE [LARGE SCALE GENOMIC DNA]</scope>
    <source>
        <strain evidence="3 4">DSM 44889</strain>
    </source>
</reference>
<protein>
    <submittedName>
        <fullName evidence="3">Anti-sigma regulatory factor (Ser/Thr protein kinase)</fullName>
    </submittedName>
</protein>
<dbReference type="InterPro" id="IPR036890">
    <property type="entry name" value="HATPase_C_sf"/>
</dbReference>
<dbReference type="RefSeq" id="WP_170131549.1">
    <property type="nucleotide sequence ID" value="NZ_QGDQ01000020.1"/>
</dbReference>
<dbReference type="InterPro" id="IPR050267">
    <property type="entry name" value="Anti-sigma-factor_SerPK"/>
</dbReference>
<dbReference type="Pfam" id="PF13581">
    <property type="entry name" value="HATPase_c_2"/>
    <property type="match status" value="1"/>
</dbReference>
<dbReference type="SUPFAM" id="SSF55874">
    <property type="entry name" value="ATPase domain of HSP90 chaperone/DNA topoisomerase II/histidine kinase"/>
    <property type="match status" value="1"/>
</dbReference>
<comment type="caution">
    <text evidence="3">The sequence shown here is derived from an EMBL/GenBank/DDBJ whole genome shotgun (WGS) entry which is preliminary data.</text>
</comment>
<keyword evidence="1" id="KW-0723">Serine/threonine-protein kinase</keyword>
<dbReference type="GO" id="GO:0004674">
    <property type="term" value="F:protein serine/threonine kinase activity"/>
    <property type="evidence" value="ECO:0007669"/>
    <property type="project" value="UniProtKB-KW"/>
</dbReference>
<dbReference type="AlphaFoldDB" id="A0A316A4D5"/>